<dbReference type="Proteomes" id="UP000031563">
    <property type="component" value="Unassembled WGS sequence"/>
</dbReference>
<gene>
    <name evidence="1" type="ORF">QY95_02172</name>
</gene>
<protein>
    <submittedName>
        <fullName evidence="1">Uncharacterized protein</fullName>
    </submittedName>
</protein>
<reference evidence="1" key="1">
    <citation type="submission" date="2015-02" db="EMBL/GenBank/DDBJ databases">
        <title>Genome Assembly of Bacillaceae bacterium MTCC 8252.</title>
        <authorList>
            <person name="Verma A."/>
            <person name="Khatri I."/>
            <person name="Mual P."/>
            <person name="Subramanian S."/>
            <person name="Krishnamurthi S."/>
        </authorList>
    </citation>
    <scope>NUCLEOTIDE SEQUENCE [LARGE SCALE GENOMIC DNA]</scope>
    <source>
        <strain evidence="1">MTCC 8252</strain>
    </source>
</reference>
<sequence length="37" mass="4322">MQLTIHNIDKEETCRIAYVHKKTAAQQRTKEVIHLSS</sequence>
<dbReference type="AlphaFoldDB" id="A0A0F5ICF2"/>
<accession>A0A0F5ICF2</accession>
<evidence type="ECO:0000313" key="2">
    <source>
        <dbReference type="Proteomes" id="UP000031563"/>
    </source>
</evidence>
<proteinExistence type="predicted"/>
<dbReference type="EMBL" id="JWIR02000004">
    <property type="protein sequence ID" value="KKB43186.1"/>
    <property type="molecule type" value="Genomic_DNA"/>
</dbReference>
<organism evidence="1 2">
    <name type="scientific">Bacillus thermotolerans</name>
    <name type="common">Quasibacillus thermotolerans</name>
    <dbReference type="NCBI Taxonomy" id="1221996"/>
    <lineage>
        <taxon>Bacteria</taxon>
        <taxon>Bacillati</taxon>
        <taxon>Bacillota</taxon>
        <taxon>Bacilli</taxon>
        <taxon>Bacillales</taxon>
        <taxon>Bacillaceae</taxon>
        <taxon>Bacillus</taxon>
    </lineage>
</organism>
<keyword evidence="2" id="KW-1185">Reference proteome</keyword>
<comment type="caution">
    <text evidence="1">The sequence shown here is derived from an EMBL/GenBank/DDBJ whole genome shotgun (WGS) entry which is preliminary data.</text>
</comment>
<evidence type="ECO:0000313" key="1">
    <source>
        <dbReference type="EMBL" id="KKB43186.1"/>
    </source>
</evidence>
<name>A0A0F5ICF2_BACTR</name>